<evidence type="ECO:0000313" key="1">
    <source>
        <dbReference type="EMBL" id="GIX96986.1"/>
    </source>
</evidence>
<dbReference type="EMBL" id="BPLR01004724">
    <property type="protein sequence ID" value="GIX96986.1"/>
    <property type="molecule type" value="Genomic_DNA"/>
</dbReference>
<organism evidence="1 2">
    <name type="scientific">Caerostris extrusa</name>
    <name type="common">Bark spider</name>
    <name type="synonym">Caerostris bankana</name>
    <dbReference type="NCBI Taxonomy" id="172846"/>
    <lineage>
        <taxon>Eukaryota</taxon>
        <taxon>Metazoa</taxon>
        <taxon>Ecdysozoa</taxon>
        <taxon>Arthropoda</taxon>
        <taxon>Chelicerata</taxon>
        <taxon>Arachnida</taxon>
        <taxon>Araneae</taxon>
        <taxon>Araneomorphae</taxon>
        <taxon>Entelegynae</taxon>
        <taxon>Araneoidea</taxon>
        <taxon>Araneidae</taxon>
        <taxon>Caerostris</taxon>
    </lineage>
</organism>
<accession>A0AAV4PMI7</accession>
<protein>
    <submittedName>
        <fullName evidence="1">Uncharacterized protein</fullName>
    </submittedName>
</protein>
<evidence type="ECO:0000313" key="2">
    <source>
        <dbReference type="Proteomes" id="UP001054945"/>
    </source>
</evidence>
<proteinExistence type="predicted"/>
<name>A0AAV4PMI7_CAEEX</name>
<comment type="caution">
    <text evidence="1">The sequence shown here is derived from an EMBL/GenBank/DDBJ whole genome shotgun (WGS) entry which is preliminary data.</text>
</comment>
<dbReference type="Proteomes" id="UP001054945">
    <property type="component" value="Unassembled WGS sequence"/>
</dbReference>
<keyword evidence="2" id="KW-1185">Reference proteome</keyword>
<sequence>MKRTPKASAWEIPILLPIRFLHPKLLVGFFSQSGDLEVSLMPASIYNINVQTPQDIYNVQTPQDIYNVQTPQSIL</sequence>
<dbReference type="AlphaFoldDB" id="A0AAV4PMI7"/>
<gene>
    <name evidence="1" type="ORF">CEXT_239141</name>
</gene>
<reference evidence="1 2" key="1">
    <citation type="submission" date="2021-06" db="EMBL/GenBank/DDBJ databases">
        <title>Caerostris extrusa draft genome.</title>
        <authorList>
            <person name="Kono N."/>
            <person name="Arakawa K."/>
        </authorList>
    </citation>
    <scope>NUCLEOTIDE SEQUENCE [LARGE SCALE GENOMIC DNA]</scope>
</reference>